<evidence type="ECO:0000313" key="1">
    <source>
        <dbReference type="EMBL" id="PPQ85141.1"/>
    </source>
</evidence>
<dbReference type="PANTHER" id="PTHR33116:SF78">
    <property type="entry name" value="OS12G0587133 PROTEIN"/>
    <property type="match status" value="1"/>
</dbReference>
<keyword evidence="2" id="KW-1185">Reference proteome</keyword>
<dbReference type="Proteomes" id="UP000284706">
    <property type="component" value="Unassembled WGS sequence"/>
</dbReference>
<accession>A0A409X318</accession>
<gene>
    <name evidence="1" type="ORF">CVT26_004245</name>
</gene>
<name>A0A409X318_9AGAR</name>
<organism evidence="1 2">
    <name type="scientific">Gymnopilus dilepis</name>
    <dbReference type="NCBI Taxonomy" id="231916"/>
    <lineage>
        <taxon>Eukaryota</taxon>
        <taxon>Fungi</taxon>
        <taxon>Dikarya</taxon>
        <taxon>Basidiomycota</taxon>
        <taxon>Agaricomycotina</taxon>
        <taxon>Agaricomycetes</taxon>
        <taxon>Agaricomycetidae</taxon>
        <taxon>Agaricales</taxon>
        <taxon>Agaricineae</taxon>
        <taxon>Hymenogastraceae</taxon>
        <taxon>Gymnopilus</taxon>
    </lineage>
</organism>
<dbReference type="OrthoDB" id="2752996at2759"/>
<reference evidence="1 2" key="1">
    <citation type="journal article" date="2018" name="Evol. Lett.">
        <title>Horizontal gene cluster transfer increased hallucinogenic mushroom diversity.</title>
        <authorList>
            <person name="Reynolds H.T."/>
            <person name="Vijayakumar V."/>
            <person name="Gluck-Thaler E."/>
            <person name="Korotkin H.B."/>
            <person name="Matheny P.B."/>
            <person name="Slot J.C."/>
        </authorList>
    </citation>
    <scope>NUCLEOTIDE SEQUENCE [LARGE SCALE GENOMIC DNA]</scope>
    <source>
        <strain evidence="1 2">SRW20</strain>
    </source>
</reference>
<protein>
    <recommendedName>
        <fullName evidence="3">Reverse transcriptase domain-containing protein</fullName>
    </recommendedName>
</protein>
<evidence type="ECO:0000313" key="2">
    <source>
        <dbReference type="Proteomes" id="UP000284706"/>
    </source>
</evidence>
<evidence type="ECO:0008006" key="3">
    <source>
        <dbReference type="Google" id="ProtNLM"/>
    </source>
</evidence>
<dbReference type="STRING" id="231916.A0A409X318"/>
<sequence>MIRKSDLSGFNIPGDTEKLKTTLFADDTTVYLQENDNFHDLQRILDTWCRSSGAKFNSTKTVLIPTGTEEYRTQVVETRIFGRNNQQLPDSVKIAKDGEPVRVLGAFVGNKIQNAAVWTPTLEKIDSRLRQWARSKPTQDGRRLIINMEVGGLTQYLTRVQGMDKDIETKITEKIRKFMWDDETSMVSLDLLTRNIKDGGKRVMDIAARNEAIELMKLKSYLSPPILKPRWAKIADDLIRRNALKAHQRLDQSTLENIFLQSWDTNLSSTTKLPRTITRMLSVARKYNVRVDPPLIDMHLRCSMPIWNHIGIDPNKKKHVHKKWTDCHKANHNIKTTGEMLDYISTPLPRRHKKRSNCACNVCKDARIRHNCINPHLCREAGKKTLDALMERWDPRTQQDTSRVTETSILAATMTDATERNQKAEIPKAMNSASTPWEEMRVFSGKPYLPPLAAIRPDSVQQEQTTYVYVHSKKIFSKDNPPQIAVAIAYDGTANTARNKVYISGKETLDWHEAEAEAILLILQNSPQQENLHITVTSSLTKHRLTTKLQKLEDNNWQSIPSPDLYRAIISRVRIRTGKVFLRTDIYKRETFKGARELMQTLLEGESYPETQLKILGPERFMIKGARLLHMTQSSLYKGILRERKNPDARRGTQINLAVTQSSVGELNGAQPTDAEIWQSLRNKTIGKRERGFMWRTMHNAYKTGRYWDNITNYEQRAMCNLCGMIDSIEHALTECQATGQAVVWRLARQLCIMKGITWVNPNLGTILGCGLAYFRPPDSKTKLTGASRLYAIVMSSSAQLIWRLRCNYKIRDNEDQSKILTEQNVWNMWVATMNKRLQLDCLMTDTRRYGSKALSKSLVANTWWGVLADQMNLDDNWIRQTGVLVGIGKRPPGRNR</sequence>
<dbReference type="AlphaFoldDB" id="A0A409X318"/>
<dbReference type="InParanoid" id="A0A409X318"/>
<comment type="caution">
    <text evidence="1">The sequence shown here is derived from an EMBL/GenBank/DDBJ whole genome shotgun (WGS) entry which is preliminary data.</text>
</comment>
<dbReference type="PANTHER" id="PTHR33116">
    <property type="entry name" value="REVERSE TRANSCRIPTASE ZINC-BINDING DOMAIN-CONTAINING PROTEIN-RELATED-RELATED"/>
    <property type="match status" value="1"/>
</dbReference>
<proteinExistence type="predicted"/>
<dbReference type="EMBL" id="NHYE01004338">
    <property type="protein sequence ID" value="PPQ85141.1"/>
    <property type="molecule type" value="Genomic_DNA"/>
</dbReference>